<evidence type="ECO:0000313" key="3">
    <source>
        <dbReference type="Proteomes" id="UP001202328"/>
    </source>
</evidence>
<name>A0AAD4SVC2_9MAGN</name>
<gene>
    <name evidence="2" type="ORF">MKW98_026919</name>
</gene>
<reference evidence="2" key="1">
    <citation type="submission" date="2022-04" db="EMBL/GenBank/DDBJ databases">
        <title>A functionally conserved STORR gene fusion in Papaver species that diverged 16.8 million years ago.</title>
        <authorList>
            <person name="Catania T."/>
        </authorList>
    </citation>
    <scope>NUCLEOTIDE SEQUENCE</scope>
    <source>
        <strain evidence="2">S-188037</strain>
    </source>
</reference>
<feature type="region of interest" description="Disordered" evidence="1">
    <location>
        <begin position="1"/>
        <end position="30"/>
    </location>
</feature>
<dbReference type="AlphaFoldDB" id="A0AAD4SVC2"/>
<comment type="caution">
    <text evidence="2">The sequence shown here is derived from an EMBL/GenBank/DDBJ whole genome shotgun (WGS) entry which is preliminary data.</text>
</comment>
<proteinExistence type="predicted"/>
<feature type="compositionally biased region" description="Polar residues" evidence="1">
    <location>
        <begin position="21"/>
        <end position="30"/>
    </location>
</feature>
<dbReference type="EMBL" id="JAJJMB010008487">
    <property type="protein sequence ID" value="KAI3923326.1"/>
    <property type="molecule type" value="Genomic_DNA"/>
</dbReference>
<sequence>RFSSQRNKSRKFKDEKKKRGSANTKTSSSPFRISDQADLFLEARGTFGRKIGDSGRDIDLELLTIVGVTLLLVE</sequence>
<accession>A0AAD4SVC2</accession>
<evidence type="ECO:0000256" key="1">
    <source>
        <dbReference type="SAM" id="MobiDB-lite"/>
    </source>
</evidence>
<dbReference type="Proteomes" id="UP001202328">
    <property type="component" value="Unassembled WGS sequence"/>
</dbReference>
<keyword evidence="3" id="KW-1185">Reference proteome</keyword>
<feature type="non-terminal residue" evidence="2">
    <location>
        <position position="1"/>
    </location>
</feature>
<evidence type="ECO:0000313" key="2">
    <source>
        <dbReference type="EMBL" id="KAI3923326.1"/>
    </source>
</evidence>
<organism evidence="2 3">
    <name type="scientific">Papaver atlanticum</name>
    <dbReference type="NCBI Taxonomy" id="357466"/>
    <lineage>
        <taxon>Eukaryota</taxon>
        <taxon>Viridiplantae</taxon>
        <taxon>Streptophyta</taxon>
        <taxon>Embryophyta</taxon>
        <taxon>Tracheophyta</taxon>
        <taxon>Spermatophyta</taxon>
        <taxon>Magnoliopsida</taxon>
        <taxon>Ranunculales</taxon>
        <taxon>Papaveraceae</taxon>
        <taxon>Papaveroideae</taxon>
        <taxon>Papaver</taxon>
    </lineage>
</organism>
<protein>
    <submittedName>
        <fullName evidence="2">Uncharacterized protein</fullName>
    </submittedName>
</protein>